<evidence type="ECO:0000259" key="8">
    <source>
        <dbReference type="PROSITE" id="PS51839"/>
    </source>
</evidence>
<evidence type="ECO:0000256" key="2">
    <source>
        <dbReference type="ARBA" id="ARBA00022723"/>
    </source>
</evidence>
<dbReference type="SMART" id="SM00926">
    <property type="entry name" value="Molybdop_Fe4S4"/>
    <property type="match status" value="1"/>
</dbReference>
<dbReference type="InterPro" id="IPR006963">
    <property type="entry name" value="Mopterin_OxRdtase_4Fe-4S_dom"/>
</dbReference>
<keyword evidence="9" id="KW-0560">Oxidoreductase</keyword>
<keyword evidence="3" id="KW-0408">Iron</keyword>
<dbReference type="PROSITE" id="PS51669">
    <property type="entry name" value="4FE4S_MOW_BIS_MGD"/>
    <property type="match status" value="1"/>
</dbReference>
<dbReference type="KEGG" id="sbal:HUE88_01250"/>
<dbReference type="SMART" id="SM00929">
    <property type="entry name" value="NADH-G_4Fe-4S_3"/>
    <property type="match status" value="1"/>
</dbReference>
<dbReference type="InterPro" id="IPR050157">
    <property type="entry name" value="PSI_iron-sulfur_center"/>
</dbReference>
<dbReference type="GO" id="GO:0051539">
    <property type="term" value="F:4 iron, 4 sulfur cluster binding"/>
    <property type="evidence" value="ECO:0007669"/>
    <property type="project" value="UniProtKB-KW"/>
</dbReference>
<name>A0A7S7RNE1_9BACT</name>
<dbReference type="PROSITE" id="PS00198">
    <property type="entry name" value="4FE4S_FER_1"/>
    <property type="match status" value="1"/>
</dbReference>
<dbReference type="PROSITE" id="PS51839">
    <property type="entry name" value="4FE4S_HC3"/>
    <property type="match status" value="1"/>
</dbReference>
<dbReference type="RefSeq" id="WP_194370310.1">
    <property type="nucleotide sequence ID" value="NZ_CP054492.1"/>
</dbReference>
<keyword evidence="4" id="KW-0411">Iron-sulfur</keyword>
<dbReference type="NCBIfam" id="NF006305">
    <property type="entry name" value="PRK08493.1"/>
    <property type="match status" value="1"/>
</dbReference>
<evidence type="ECO:0000259" key="5">
    <source>
        <dbReference type="PROSITE" id="PS51085"/>
    </source>
</evidence>
<keyword evidence="1" id="KW-0004">4Fe-4S</keyword>
<dbReference type="InterPro" id="IPR017896">
    <property type="entry name" value="4Fe4S_Fe-S-bd"/>
</dbReference>
<dbReference type="PROSITE" id="PS51085">
    <property type="entry name" value="2FE2S_FER_2"/>
    <property type="match status" value="1"/>
</dbReference>
<dbReference type="SUPFAM" id="SSF54292">
    <property type="entry name" value="2Fe-2S ferredoxin-like"/>
    <property type="match status" value="1"/>
</dbReference>
<dbReference type="PANTHER" id="PTHR24960:SF84">
    <property type="entry name" value="HYDROGENASE SUBUNIT"/>
    <property type="match status" value="1"/>
</dbReference>
<dbReference type="InterPro" id="IPR017900">
    <property type="entry name" value="4Fe4S_Fe_S_CS"/>
</dbReference>
<dbReference type="SUPFAM" id="SSF53706">
    <property type="entry name" value="Formate dehydrogenase/DMSO reductase, domains 1-3"/>
    <property type="match status" value="1"/>
</dbReference>
<feature type="domain" description="2Fe-2S ferredoxin-type" evidence="5">
    <location>
        <begin position="3"/>
        <end position="79"/>
    </location>
</feature>
<evidence type="ECO:0000256" key="3">
    <source>
        <dbReference type="ARBA" id="ARBA00023004"/>
    </source>
</evidence>
<dbReference type="Pfam" id="PF13510">
    <property type="entry name" value="Fer2_4"/>
    <property type="match status" value="1"/>
</dbReference>
<dbReference type="Gene3D" id="2.20.25.90">
    <property type="entry name" value="ADC-like domains"/>
    <property type="match status" value="1"/>
</dbReference>
<evidence type="ECO:0000256" key="1">
    <source>
        <dbReference type="ARBA" id="ARBA00022485"/>
    </source>
</evidence>
<gene>
    <name evidence="9" type="ORF">HUE88_01250</name>
</gene>
<organism evidence="9 10">
    <name type="scientific">Candidatus Sulfurimonas baltica</name>
    <dbReference type="NCBI Taxonomy" id="2740404"/>
    <lineage>
        <taxon>Bacteria</taxon>
        <taxon>Pseudomonadati</taxon>
        <taxon>Campylobacterota</taxon>
        <taxon>Epsilonproteobacteria</taxon>
        <taxon>Campylobacterales</taxon>
        <taxon>Sulfurimonadaceae</taxon>
        <taxon>Sulfurimonas</taxon>
    </lineage>
</organism>
<dbReference type="CDD" id="cd00207">
    <property type="entry name" value="fer2"/>
    <property type="match status" value="1"/>
</dbReference>
<sequence length="829" mass="91305">MSENITINIDGKDIQTQEGEYILNAARANNIFIPAICYLTRCSPTLACRICLVEADGKQVYACNAKSKDGMNITTSTENIAKERRAIMEVYDVNHPLQCGVCDQSGECELQNYTLEMGVDSQSYAVKDVARESKDWGHLHYDPALCIVCERCVTACKDMIGDNSLKTVARGADALDAEYKESMPKDAYAMWNKLNKSVIGLTSGEEMLDCTSCGECASVCPVGALVDTHFMYKSNAWELNQIPATCGHCSAGCQITYDVKHTSIENDEDKIYRVMNEWNYVSLCGAGRYGFDYQNRVEAKDEAAFANAIEAFKKADTIEFTSTITNEEAFILQKIKEKLGVKLVNSEAKSFQTFLNNYSEISGTKLYGNDLEATHNANFIISVGTALKSDNPNARYALNNSMTVNKGAGLYFHPVKDPIIEGLGKSIMTVQHAPLQEEAVLYLILDLFADKEKLPASIIDYLATFHSEKTITIEETIKEEITEIVNVMKKNEETGEDEEVEEEKKKMVPKKISKEVVVDDNRLLEILGADGKFMESLEKNLAKKDSFALIAGPDLYTHPNSKNLARLLGLIEKYSAFEITMIPTLTNSLGVALICELDETSGSLSVGYNTKGDFTLCALGEGDLDMPAINQQEGTLTSVNKRVNPTNAAVGYNGYTLNDIANKLGIKAYNTIDYTASLPVASGFKGVKFDSLPNHYSNDGVEHRGYLLENVSAKTSSDESVEKFSDSKLEGTIIYLANPVRQFTEFTNKTTNLNEIGGLYMSEEFLSKSDLSEGDSVRVKSESGELVVNIVSDNKISGDIALLPTFDSKINSEVLLNGYRFAVASIEKV</sequence>
<proteinExistence type="predicted"/>
<dbReference type="SUPFAM" id="SSF54862">
    <property type="entry name" value="4Fe-4S ferredoxins"/>
    <property type="match status" value="1"/>
</dbReference>
<evidence type="ECO:0000256" key="4">
    <source>
        <dbReference type="ARBA" id="ARBA00023014"/>
    </source>
</evidence>
<keyword evidence="10" id="KW-1185">Reference proteome</keyword>
<dbReference type="Pfam" id="PF12838">
    <property type="entry name" value="Fer4_7"/>
    <property type="match status" value="1"/>
</dbReference>
<keyword evidence="2" id="KW-0479">Metal-binding</keyword>
<evidence type="ECO:0000313" key="9">
    <source>
        <dbReference type="EMBL" id="QOY52350.1"/>
    </source>
</evidence>
<evidence type="ECO:0000259" key="7">
    <source>
        <dbReference type="PROSITE" id="PS51669"/>
    </source>
</evidence>
<dbReference type="EMBL" id="CP054492">
    <property type="protein sequence ID" value="QOY52350.1"/>
    <property type="molecule type" value="Genomic_DNA"/>
</dbReference>
<dbReference type="AlphaFoldDB" id="A0A7S7RNE1"/>
<evidence type="ECO:0000259" key="6">
    <source>
        <dbReference type="PROSITE" id="PS51379"/>
    </source>
</evidence>
<reference evidence="9 10" key="1">
    <citation type="submission" date="2020-05" db="EMBL/GenBank/DDBJ databases">
        <title>Sulfurimonas marisnigri, sp. nov., and Sulfurimonas baltica, sp. nov., manganese oxide reducing chemolithoautotrophs of the class Epsilonproteobacteria isolated from the pelagic redoxclines of the Black and Baltic Seas and emended description of the genus Sulfurimonas.</title>
        <authorList>
            <person name="Henkel J.V."/>
            <person name="Laudan C."/>
            <person name="Werner J."/>
            <person name="Neu T."/>
            <person name="Plewe S."/>
            <person name="Sproer C."/>
            <person name="Bunk B."/>
            <person name="Schulz-Vogt H.N."/>
        </authorList>
    </citation>
    <scope>NUCLEOTIDE SEQUENCE [LARGE SCALE GENOMIC DNA]</scope>
    <source>
        <strain evidence="9 10">GD2</strain>
    </source>
</reference>
<dbReference type="Gene3D" id="3.30.70.20">
    <property type="match status" value="1"/>
</dbReference>
<dbReference type="Proteomes" id="UP000593994">
    <property type="component" value="Chromosome"/>
</dbReference>
<dbReference type="Pfam" id="PF10588">
    <property type="entry name" value="NADH-G_4Fe-4S_3"/>
    <property type="match status" value="1"/>
</dbReference>
<dbReference type="GO" id="GO:0016491">
    <property type="term" value="F:oxidoreductase activity"/>
    <property type="evidence" value="ECO:0007669"/>
    <property type="project" value="UniProtKB-KW"/>
</dbReference>
<dbReference type="Gene3D" id="3.10.20.740">
    <property type="match status" value="1"/>
</dbReference>
<accession>A0A7S7RNE1</accession>
<dbReference type="PANTHER" id="PTHR24960">
    <property type="entry name" value="PHOTOSYSTEM I IRON-SULFUR CENTER-RELATED"/>
    <property type="match status" value="1"/>
</dbReference>
<feature type="domain" description="4Fe-4S His(Cys)3-ligated-type" evidence="8">
    <location>
        <begin position="79"/>
        <end position="118"/>
    </location>
</feature>
<dbReference type="GO" id="GO:0046872">
    <property type="term" value="F:metal ion binding"/>
    <property type="evidence" value="ECO:0007669"/>
    <property type="project" value="UniProtKB-KW"/>
</dbReference>
<feature type="domain" description="4Fe-4S Mo/W bis-MGD-type" evidence="7">
    <location>
        <begin position="239"/>
        <end position="298"/>
    </location>
</feature>
<feature type="domain" description="4Fe-4S ferredoxin-type" evidence="6">
    <location>
        <begin position="137"/>
        <end position="156"/>
    </location>
</feature>
<dbReference type="InterPro" id="IPR036010">
    <property type="entry name" value="2Fe-2S_ferredoxin-like_sf"/>
</dbReference>
<evidence type="ECO:0000313" key="10">
    <source>
        <dbReference type="Proteomes" id="UP000593994"/>
    </source>
</evidence>
<dbReference type="EC" id="1.6.5.11" evidence="9"/>
<dbReference type="FunFam" id="3.10.20.740:FF:000003">
    <property type="entry name" value="Formate dehydrogenase subunit alpha"/>
    <property type="match status" value="1"/>
</dbReference>
<dbReference type="InterPro" id="IPR019574">
    <property type="entry name" value="NADH_UbQ_OxRdtase_Gsu_4Fe4S-bd"/>
</dbReference>
<protein>
    <submittedName>
        <fullName evidence="9">NADH-quinone oxidoreductase subunit G</fullName>
        <ecNumber evidence="9">1.6.5.11</ecNumber>
    </submittedName>
</protein>
<dbReference type="PROSITE" id="PS51379">
    <property type="entry name" value="4FE4S_FER_2"/>
    <property type="match status" value="2"/>
</dbReference>
<dbReference type="InterPro" id="IPR001041">
    <property type="entry name" value="2Fe-2S_ferredoxin-type"/>
</dbReference>
<feature type="domain" description="4Fe-4S ferredoxin-type" evidence="6">
    <location>
        <begin position="200"/>
        <end position="230"/>
    </location>
</feature>